<gene>
    <name evidence="6 7" type="primary">phnN</name>
    <name evidence="7" type="ORF">NCTC10684_00436</name>
</gene>
<sequence>MMVSALIERELTRLGSPVRNGVFVAVVGPSGAGKDTLIAYVRARLTDDDHVEFARRVITRHSDAATEDHDTLADAAFIEAEASGAFALSWEAHGLRYGIPASVDDAISVGHVVVANTSRGVIPALRQRYANIAVVEITASPEILATRLAARGRESRGEVLARLARTAPHDLSGPGHVAIDNSGAAEIAGERFLAVLRKAVAFSDVSGLI</sequence>
<evidence type="ECO:0000256" key="6">
    <source>
        <dbReference type="HAMAP-Rule" id="MF_00836"/>
    </source>
</evidence>
<dbReference type="GO" id="GO:0033863">
    <property type="term" value="F:ribose 1,5-bisphosphate phosphokinase activity"/>
    <property type="evidence" value="ECO:0007669"/>
    <property type="project" value="UniProtKB-UniRule"/>
</dbReference>
<dbReference type="GO" id="GO:0006015">
    <property type="term" value="P:5-phosphoribose 1-diphosphate biosynthetic process"/>
    <property type="evidence" value="ECO:0007669"/>
    <property type="project" value="UniProtKB-UniRule"/>
</dbReference>
<reference evidence="7 8" key="1">
    <citation type="submission" date="2018-06" db="EMBL/GenBank/DDBJ databases">
        <authorList>
            <consortium name="Pathogen Informatics"/>
            <person name="Doyle S."/>
        </authorList>
    </citation>
    <scope>NUCLEOTIDE SEQUENCE [LARGE SCALE GENOMIC DNA]</scope>
    <source>
        <strain evidence="7 8">NCTC10684</strain>
    </source>
</reference>
<name>A0A380WGH5_AMIAI</name>
<comment type="pathway">
    <text evidence="2 6">Metabolic intermediate biosynthesis; 5-phospho-alpha-D-ribose 1-diphosphate biosynthesis; 5-phospho-alpha-D-ribose 1-diphosphate from D-ribose 5-phosphate (route II): step 3/3.</text>
</comment>
<evidence type="ECO:0000256" key="4">
    <source>
        <dbReference type="ARBA" id="ARBA00022741"/>
    </source>
</evidence>
<proteinExistence type="inferred from homology"/>
<keyword evidence="4 6" id="KW-0547">Nucleotide-binding</keyword>
<evidence type="ECO:0000256" key="3">
    <source>
        <dbReference type="ARBA" id="ARBA00022679"/>
    </source>
</evidence>
<dbReference type="SUPFAM" id="SSF52540">
    <property type="entry name" value="P-loop containing nucleoside triphosphate hydrolases"/>
    <property type="match status" value="1"/>
</dbReference>
<dbReference type="UniPathway" id="UPA00087">
    <property type="reaction ID" value="UER00175"/>
</dbReference>
<dbReference type="RefSeq" id="WP_115729779.1">
    <property type="nucleotide sequence ID" value="NZ_BAAAVY010000033.1"/>
</dbReference>
<comment type="function">
    <text evidence="6">Catalyzes the phosphorylation of ribose 1,5-bisphosphate to 5-phospho-D-ribosyl alpha-1-diphosphate (PRPP).</text>
</comment>
<dbReference type="GO" id="GO:0005524">
    <property type="term" value="F:ATP binding"/>
    <property type="evidence" value="ECO:0007669"/>
    <property type="project" value="UniProtKB-KW"/>
</dbReference>
<evidence type="ECO:0000256" key="5">
    <source>
        <dbReference type="ARBA" id="ARBA00022840"/>
    </source>
</evidence>
<keyword evidence="5 6" id="KW-0067">ATP-binding</keyword>
<evidence type="ECO:0000313" key="8">
    <source>
        <dbReference type="Proteomes" id="UP000254701"/>
    </source>
</evidence>
<dbReference type="Gene3D" id="3.40.50.300">
    <property type="entry name" value="P-loop containing nucleotide triphosphate hydrolases"/>
    <property type="match status" value="1"/>
</dbReference>
<dbReference type="InterPro" id="IPR012699">
    <property type="entry name" value="PhnN"/>
</dbReference>
<accession>A0A380WGH5</accession>
<dbReference type="OrthoDB" id="341217at2"/>
<dbReference type="AlphaFoldDB" id="A0A380WGH5"/>
<keyword evidence="3 6" id="KW-0808">Transferase</keyword>
<evidence type="ECO:0000313" key="7">
    <source>
        <dbReference type="EMBL" id="SUU87244.1"/>
    </source>
</evidence>
<evidence type="ECO:0000256" key="2">
    <source>
        <dbReference type="ARBA" id="ARBA00005069"/>
    </source>
</evidence>
<dbReference type="EC" id="2.7.4.23" evidence="6"/>
<dbReference type="EMBL" id="UFSM01000001">
    <property type="protein sequence ID" value="SUU87244.1"/>
    <property type="molecule type" value="Genomic_DNA"/>
</dbReference>
<evidence type="ECO:0000256" key="1">
    <source>
        <dbReference type="ARBA" id="ARBA00000373"/>
    </source>
</evidence>
<dbReference type="HAMAP" id="MF_00836">
    <property type="entry name" value="PhnN"/>
    <property type="match status" value="1"/>
</dbReference>
<organism evidence="7 8">
    <name type="scientific">Aminobacter aminovorans</name>
    <name type="common">Chelatobacter heintzii</name>
    <dbReference type="NCBI Taxonomy" id="83263"/>
    <lineage>
        <taxon>Bacteria</taxon>
        <taxon>Pseudomonadati</taxon>
        <taxon>Pseudomonadota</taxon>
        <taxon>Alphaproteobacteria</taxon>
        <taxon>Hyphomicrobiales</taxon>
        <taxon>Phyllobacteriaceae</taxon>
        <taxon>Aminobacter</taxon>
    </lineage>
</organism>
<protein>
    <recommendedName>
        <fullName evidence="6">Ribose 1,5-bisphosphate phosphokinase PhnN</fullName>
        <ecNumber evidence="6">2.7.4.23</ecNumber>
    </recommendedName>
    <alternativeName>
        <fullName evidence="6">Ribose 1,5-bisphosphokinase</fullName>
    </alternativeName>
</protein>
<keyword evidence="7" id="KW-0418">Kinase</keyword>
<comment type="similarity">
    <text evidence="6">Belongs to the ribose 1,5-bisphosphokinase family.</text>
</comment>
<dbReference type="InterPro" id="IPR027417">
    <property type="entry name" value="P-loop_NTPase"/>
</dbReference>
<dbReference type="NCBIfam" id="TIGR02322">
    <property type="entry name" value="phosphon_PhnN"/>
    <property type="match status" value="1"/>
</dbReference>
<dbReference type="GO" id="GO:0019634">
    <property type="term" value="P:organic phosphonate metabolic process"/>
    <property type="evidence" value="ECO:0007669"/>
    <property type="project" value="UniProtKB-UniRule"/>
</dbReference>
<feature type="binding site" evidence="6">
    <location>
        <begin position="28"/>
        <end position="35"/>
    </location>
    <ligand>
        <name>ATP</name>
        <dbReference type="ChEBI" id="CHEBI:30616"/>
    </ligand>
</feature>
<comment type="catalytic activity">
    <reaction evidence="1 6">
        <text>alpha-D-ribose 1,5-bisphosphate + ATP = 5-phospho-alpha-D-ribose 1-diphosphate + ADP</text>
        <dbReference type="Rhea" id="RHEA:20109"/>
        <dbReference type="ChEBI" id="CHEBI:30616"/>
        <dbReference type="ChEBI" id="CHEBI:58017"/>
        <dbReference type="ChEBI" id="CHEBI:68688"/>
        <dbReference type="ChEBI" id="CHEBI:456216"/>
        <dbReference type="EC" id="2.7.4.23"/>
    </reaction>
</comment>
<dbReference type="Proteomes" id="UP000254701">
    <property type="component" value="Unassembled WGS sequence"/>
</dbReference>